<comment type="caution">
    <text evidence="11">The sequence shown here is derived from an EMBL/GenBank/DDBJ whole genome shotgun (WGS) entry which is preliminary data.</text>
</comment>
<evidence type="ECO:0000256" key="8">
    <source>
        <dbReference type="ARBA" id="ARBA00023014"/>
    </source>
</evidence>
<keyword evidence="8" id="KW-0411">Iron-sulfur</keyword>
<sequence>MTSIAMALFVLGAVILILALRMRAATGIPWAPILSDDAQIGHSPARTLVSRRYQLSGKPDYIIERHGRQIPIEVKPGRTAPQPYHSDLMQLAAYCLLIEETTGQAPPYGILRYAEQSFQLRYTPAVRNELLEILDAMQAAREAEDVEHNHEQPQRCAHCGLRYVCDDALV</sequence>
<keyword evidence="5" id="KW-0378">Hydrolase</keyword>
<proteinExistence type="predicted"/>
<evidence type="ECO:0000313" key="11">
    <source>
        <dbReference type="EMBL" id="EFO80556.1"/>
    </source>
</evidence>
<organism evidence="11 12">
    <name type="scientific">Oscillochloris trichoides DG-6</name>
    <dbReference type="NCBI Taxonomy" id="765420"/>
    <lineage>
        <taxon>Bacteria</taxon>
        <taxon>Bacillati</taxon>
        <taxon>Chloroflexota</taxon>
        <taxon>Chloroflexia</taxon>
        <taxon>Chloroflexales</taxon>
        <taxon>Chloroflexineae</taxon>
        <taxon>Oscillochloridaceae</taxon>
        <taxon>Oscillochloris</taxon>
    </lineage>
</organism>
<accession>E1IE14</accession>
<dbReference type="Pfam" id="PF12705">
    <property type="entry name" value="PDDEXK_1"/>
    <property type="match status" value="1"/>
</dbReference>
<evidence type="ECO:0000256" key="3">
    <source>
        <dbReference type="ARBA" id="ARBA00022723"/>
    </source>
</evidence>
<evidence type="ECO:0000256" key="9">
    <source>
        <dbReference type="ARBA" id="ARBA00023204"/>
    </source>
</evidence>
<keyword evidence="6" id="KW-0547">Nucleotide-binding</keyword>
<dbReference type="InterPro" id="IPR011604">
    <property type="entry name" value="PDDEXK-like_dom_sf"/>
</dbReference>
<dbReference type="GO" id="GO:0046872">
    <property type="term" value="F:metal ion binding"/>
    <property type="evidence" value="ECO:0007669"/>
    <property type="project" value="UniProtKB-KW"/>
</dbReference>
<evidence type="ECO:0000256" key="7">
    <source>
        <dbReference type="ARBA" id="ARBA00023004"/>
    </source>
</evidence>
<evidence type="ECO:0000256" key="6">
    <source>
        <dbReference type="ARBA" id="ARBA00022806"/>
    </source>
</evidence>
<dbReference type="EMBL" id="ADVR01000049">
    <property type="protein sequence ID" value="EFO80556.1"/>
    <property type="molecule type" value="Genomic_DNA"/>
</dbReference>
<dbReference type="GO" id="GO:0016787">
    <property type="term" value="F:hydrolase activity"/>
    <property type="evidence" value="ECO:0007669"/>
    <property type="project" value="UniProtKB-KW"/>
</dbReference>
<dbReference type="HOGENOM" id="CLU_125008_0_0_0"/>
<keyword evidence="7" id="KW-0408">Iron</keyword>
<evidence type="ECO:0000256" key="5">
    <source>
        <dbReference type="ARBA" id="ARBA00022801"/>
    </source>
</evidence>
<dbReference type="PANTHER" id="PTHR36531">
    <property type="entry name" value="CRISPR-ASSOCIATED EXONUCLEASE CAS4"/>
    <property type="match status" value="1"/>
</dbReference>
<keyword evidence="9" id="KW-0234">DNA repair</keyword>
<keyword evidence="4" id="KW-0227">DNA damage</keyword>
<evidence type="ECO:0000256" key="1">
    <source>
        <dbReference type="ARBA" id="ARBA00001966"/>
    </source>
</evidence>
<feature type="domain" description="PD-(D/E)XK endonuclease-like" evidence="10">
    <location>
        <begin position="27"/>
        <end position="166"/>
    </location>
</feature>
<gene>
    <name evidence="11" type="ORF">OSCT_1565</name>
</gene>
<dbReference type="Proteomes" id="UP000054010">
    <property type="component" value="Unassembled WGS sequence"/>
</dbReference>
<dbReference type="PANTHER" id="PTHR36531:SF6">
    <property type="entry name" value="DNA REPLICATION ATP-DEPENDENT HELICASE_NUCLEASE DNA2"/>
    <property type="match status" value="1"/>
</dbReference>
<keyword evidence="6" id="KW-0347">Helicase</keyword>
<evidence type="ECO:0000256" key="4">
    <source>
        <dbReference type="ARBA" id="ARBA00022763"/>
    </source>
</evidence>
<dbReference type="eggNOG" id="COG1468">
    <property type="taxonomic scope" value="Bacteria"/>
</dbReference>
<keyword evidence="2" id="KW-0540">Nuclease</keyword>
<keyword evidence="3" id="KW-0479">Metal-binding</keyword>
<dbReference type="Gene3D" id="3.90.320.10">
    <property type="match status" value="1"/>
</dbReference>
<dbReference type="OrthoDB" id="160794at2"/>
<dbReference type="GO" id="GO:0051536">
    <property type="term" value="F:iron-sulfur cluster binding"/>
    <property type="evidence" value="ECO:0007669"/>
    <property type="project" value="UniProtKB-KW"/>
</dbReference>
<protein>
    <recommendedName>
        <fullName evidence="10">PD-(D/E)XK endonuclease-like domain-containing protein</fullName>
    </recommendedName>
</protein>
<comment type="cofactor">
    <cofactor evidence="1">
        <name>[4Fe-4S] cluster</name>
        <dbReference type="ChEBI" id="CHEBI:49883"/>
    </cofactor>
</comment>
<evidence type="ECO:0000259" key="10">
    <source>
        <dbReference type="Pfam" id="PF12705"/>
    </source>
</evidence>
<evidence type="ECO:0000256" key="2">
    <source>
        <dbReference type="ARBA" id="ARBA00022722"/>
    </source>
</evidence>
<keyword evidence="6" id="KW-0067">ATP-binding</keyword>
<name>E1IE14_9CHLR</name>
<dbReference type="AlphaFoldDB" id="E1IE14"/>
<dbReference type="STRING" id="765420.OSCT_1565"/>
<keyword evidence="12" id="KW-1185">Reference proteome</keyword>
<reference evidence="11 12" key="1">
    <citation type="journal article" date="2011" name="J. Bacteriol.">
        <title>Draft genome sequence of the anoxygenic filamentous phototrophic bacterium Oscillochloris trichoides subsp. DG-6.</title>
        <authorList>
            <person name="Kuznetsov B.B."/>
            <person name="Ivanovsky R.N."/>
            <person name="Keppen O.I."/>
            <person name="Sukhacheva M.V."/>
            <person name="Bumazhkin B.K."/>
            <person name="Patutina E.O."/>
            <person name="Beletsky A.V."/>
            <person name="Mardanov A.V."/>
            <person name="Baslerov R.V."/>
            <person name="Panteleeva A.N."/>
            <person name="Kolganova T.V."/>
            <person name="Ravin N.V."/>
            <person name="Skryabin K.G."/>
        </authorList>
    </citation>
    <scope>NUCLEOTIDE SEQUENCE [LARGE SCALE GENOMIC DNA]</scope>
    <source>
        <strain evidence="11 12">DG-6</strain>
    </source>
</reference>
<dbReference type="InterPro" id="IPR051827">
    <property type="entry name" value="Cas4_exonuclease"/>
</dbReference>
<dbReference type="GO" id="GO:0004518">
    <property type="term" value="F:nuclease activity"/>
    <property type="evidence" value="ECO:0007669"/>
    <property type="project" value="UniProtKB-KW"/>
</dbReference>
<evidence type="ECO:0000313" key="12">
    <source>
        <dbReference type="Proteomes" id="UP000054010"/>
    </source>
</evidence>
<dbReference type="InterPro" id="IPR038726">
    <property type="entry name" value="PDDEXK_AddAB-type"/>
</dbReference>